<protein>
    <submittedName>
        <fullName evidence="2">Uncharacterized protein</fullName>
    </submittedName>
</protein>
<evidence type="ECO:0000313" key="3">
    <source>
        <dbReference type="Proteomes" id="UP001054945"/>
    </source>
</evidence>
<reference evidence="2 3" key="1">
    <citation type="submission" date="2021-06" db="EMBL/GenBank/DDBJ databases">
        <title>Caerostris extrusa draft genome.</title>
        <authorList>
            <person name="Kono N."/>
            <person name="Arakawa K."/>
        </authorList>
    </citation>
    <scope>NUCLEOTIDE SEQUENCE [LARGE SCALE GENOMIC DNA]</scope>
</reference>
<name>A0AAV4N487_CAEEX</name>
<comment type="caution">
    <text evidence="2">The sequence shown here is derived from an EMBL/GenBank/DDBJ whole genome shotgun (WGS) entry which is preliminary data.</text>
</comment>
<evidence type="ECO:0000256" key="1">
    <source>
        <dbReference type="SAM" id="MobiDB-lite"/>
    </source>
</evidence>
<dbReference type="EMBL" id="BPLR01002834">
    <property type="protein sequence ID" value="GIX78387.1"/>
    <property type="molecule type" value="Genomic_DNA"/>
</dbReference>
<feature type="region of interest" description="Disordered" evidence="1">
    <location>
        <begin position="1"/>
        <end position="33"/>
    </location>
</feature>
<dbReference type="AlphaFoldDB" id="A0AAV4N487"/>
<evidence type="ECO:0000313" key="2">
    <source>
        <dbReference type="EMBL" id="GIX78387.1"/>
    </source>
</evidence>
<feature type="compositionally biased region" description="Basic and acidic residues" evidence="1">
    <location>
        <begin position="1"/>
        <end position="25"/>
    </location>
</feature>
<keyword evidence="3" id="KW-1185">Reference proteome</keyword>
<accession>A0AAV4N487</accession>
<proteinExistence type="predicted"/>
<sequence length="85" mass="9850">MNSQDDEVKKTSKVQRNKDYIRDVPGKTPPLKHHASEHYQIGLLDRRSAQVTMRVCSAAAFPARGIRYRINRKMAPEDTWPSSRR</sequence>
<organism evidence="2 3">
    <name type="scientific">Caerostris extrusa</name>
    <name type="common">Bark spider</name>
    <name type="synonym">Caerostris bankana</name>
    <dbReference type="NCBI Taxonomy" id="172846"/>
    <lineage>
        <taxon>Eukaryota</taxon>
        <taxon>Metazoa</taxon>
        <taxon>Ecdysozoa</taxon>
        <taxon>Arthropoda</taxon>
        <taxon>Chelicerata</taxon>
        <taxon>Arachnida</taxon>
        <taxon>Araneae</taxon>
        <taxon>Araneomorphae</taxon>
        <taxon>Entelegynae</taxon>
        <taxon>Araneoidea</taxon>
        <taxon>Araneidae</taxon>
        <taxon>Caerostris</taxon>
    </lineage>
</organism>
<dbReference type="Proteomes" id="UP001054945">
    <property type="component" value="Unassembled WGS sequence"/>
</dbReference>
<gene>
    <name evidence="2" type="ORF">CEXT_48611</name>
</gene>